<dbReference type="GO" id="GO:0016274">
    <property type="term" value="F:protein-arginine N-methyltransferase activity"/>
    <property type="evidence" value="ECO:0007669"/>
    <property type="project" value="InterPro"/>
</dbReference>
<dbReference type="EMBL" id="CAJFDI010000004">
    <property type="protein sequence ID" value="CAD5224265.1"/>
    <property type="molecule type" value="Genomic_DNA"/>
</dbReference>
<dbReference type="Pfam" id="PF13649">
    <property type="entry name" value="Methyltransf_25"/>
    <property type="match status" value="1"/>
</dbReference>
<reference evidence="3" key="1">
    <citation type="submission" date="2020-09" db="EMBL/GenBank/DDBJ databases">
        <authorList>
            <person name="Kikuchi T."/>
        </authorList>
    </citation>
    <scope>NUCLEOTIDE SEQUENCE</scope>
    <source>
        <strain evidence="3">Ka4C1</strain>
    </source>
</reference>
<evidence type="ECO:0000259" key="2">
    <source>
        <dbReference type="Pfam" id="PF13649"/>
    </source>
</evidence>
<dbReference type="PANTHER" id="PTHR11006">
    <property type="entry name" value="PROTEIN ARGININE N-METHYLTRANSFERASE"/>
    <property type="match status" value="1"/>
</dbReference>
<dbReference type="Gene3D" id="2.70.160.11">
    <property type="entry name" value="Hnrnp arginine n-methyltransferase1"/>
    <property type="match status" value="1"/>
</dbReference>
<dbReference type="Proteomes" id="UP000582659">
    <property type="component" value="Unassembled WGS sequence"/>
</dbReference>
<comment type="caution">
    <text evidence="3">The sequence shown here is derived from an EMBL/GenBank/DDBJ whole genome shotgun (WGS) entry which is preliminary data.</text>
</comment>
<dbReference type="AlphaFoldDB" id="A0A7I8XES3"/>
<dbReference type="EMBL" id="CAJFCV020000004">
    <property type="protein sequence ID" value="CAG9113026.1"/>
    <property type="molecule type" value="Genomic_DNA"/>
</dbReference>
<dbReference type="InterPro" id="IPR029063">
    <property type="entry name" value="SAM-dependent_MTases_sf"/>
</dbReference>
<accession>A0A7I8XES3</accession>
<dbReference type="InterPro" id="IPR025799">
    <property type="entry name" value="Arg_MeTrfase"/>
</dbReference>
<keyword evidence="1" id="KW-0949">S-adenosyl-L-methionine</keyword>
<dbReference type="InterPro" id="IPR041698">
    <property type="entry name" value="Methyltransf_25"/>
</dbReference>
<dbReference type="Proteomes" id="UP000659654">
    <property type="component" value="Unassembled WGS sequence"/>
</dbReference>
<dbReference type="OrthoDB" id="5980806at2759"/>
<protein>
    <submittedName>
        <fullName evidence="3">(pine wood nematode) hypothetical protein</fullName>
    </submittedName>
</protein>
<dbReference type="SUPFAM" id="SSF53335">
    <property type="entry name" value="S-adenosyl-L-methionine-dependent methyltransferases"/>
    <property type="match status" value="1"/>
</dbReference>
<organism evidence="3 4">
    <name type="scientific">Bursaphelenchus xylophilus</name>
    <name type="common">Pinewood nematode worm</name>
    <name type="synonym">Aphelenchoides xylophilus</name>
    <dbReference type="NCBI Taxonomy" id="6326"/>
    <lineage>
        <taxon>Eukaryota</taxon>
        <taxon>Metazoa</taxon>
        <taxon>Ecdysozoa</taxon>
        <taxon>Nematoda</taxon>
        <taxon>Chromadorea</taxon>
        <taxon>Rhabditida</taxon>
        <taxon>Tylenchina</taxon>
        <taxon>Tylenchomorpha</taxon>
        <taxon>Aphelenchoidea</taxon>
        <taxon>Aphelenchoididae</taxon>
        <taxon>Bursaphelenchus</taxon>
    </lineage>
</organism>
<evidence type="ECO:0000313" key="4">
    <source>
        <dbReference type="Proteomes" id="UP000659654"/>
    </source>
</evidence>
<dbReference type="GO" id="GO:0005634">
    <property type="term" value="C:nucleus"/>
    <property type="evidence" value="ECO:0007669"/>
    <property type="project" value="TreeGrafter"/>
</dbReference>
<dbReference type="SMR" id="A0A7I8XES3"/>
<dbReference type="PANTHER" id="PTHR11006:SF60">
    <property type="entry name" value="PROTEIN ARGININE N-METHYLTRANSFERASE 9"/>
    <property type="match status" value="1"/>
</dbReference>
<sequence length="697" mass="79425">MLAVQALNRFVHAIEEGAAPSEFYEDIQQAFEMVRRENERISPRLVEKICNYFPGDIGSLNSKALLFDQEGLIIQSVCTYTEILRSTDGQVDVRNDLENIRTHFFDQWHWIMANDRRRNRAFFEGIREILGIFKENSMESGSKVNILDLGCGSGLLTVMAAKIAKEIGMDTKFISVDSSRTFGDLAKITCQENEVESEVRTVDSREMESPSEAINLVISETLDCAIFGEGICSSLLDVHRRMRSPGEFRVVPQTAKLFVQLISSATIKKSHYRDMGDYCLISQETYRNSPAPQQAPYDCERMEKIEYQPLSEGVPVIDINFEDPKQLEAVVGNAVNGEFTVTTTEEGEATALMAWFFLATGPKASLSTEPGRHMCWPQAIFPLHFHQRLPAGTEVQFQYKIEDEKLFIQPKNLAEPQTPFVRADIDFDFKSLNNVALRAFIARFVENSTELVVDASNLAIESSDGKIISRPKFPALQKFLKKSDLDPRQARYLLTWPFSPCGAFNLEDYMANEETLVRFNYTLFPSKLRFNVQLFSSTELAHQCHLVPQKERTEAYCGVDLNSMETLNIRYFEEVVLSRIEWTPCSDPVMAYEIDLRNLAEVIVPRPQTLTLTPHHNSPKSDGILFWIEVLSPSGDIFSFKEHSGEVKAFVFSKPHNVEQQLQVKVDYISGRLLFTVPELNEPENETFYEKFRDISV</sequence>
<keyword evidence="4" id="KW-1185">Reference proteome</keyword>
<feature type="domain" description="Methyltransferase" evidence="2">
    <location>
        <begin position="146"/>
        <end position="222"/>
    </location>
</feature>
<evidence type="ECO:0000256" key="1">
    <source>
        <dbReference type="ARBA" id="ARBA00022691"/>
    </source>
</evidence>
<gene>
    <name evidence="3" type="ORF">BXYJ_LOCUS7957</name>
</gene>
<name>A0A7I8XES3_BURXY</name>
<evidence type="ECO:0000313" key="3">
    <source>
        <dbReference type="EMBL" id="CAD5224265.1"/>
    </source>
</evidence>
<dbReference type="GO" id="GO:0042054">
    <property type="term" value="F:histone methyltransferase activity"/>
    <property type="evidence" value="ECO:0007669"/>
    <property type="project" value="TreeGrafter"/>
</dbReference>
<dbReference type="Gene3D" id="3.40.50.150">
    <property type="entry name" value="Vaccinia Virus protein VP39"/>
    <property type="match status" value="1"/>
</dbReference>
<proteinExistence type="predicted"/>